<dbReference type="Gene3D" id="3.30.70.270">
    <property type="match status" value="1"/>
</dbReference>
<evidence type="ECO:0000313" key="3">
    <source>
        <dbReference type="Ensembl" id="ENSSLUP00000031490.1"/>
    </source>
</evidence>
<dbReference type="Ensembl" id="ENSSLUT00000032497.1">
    <property type="protein sequence ID" value="ENSSLUP00000031490.1"/>
    <property type="gene ID" value="ENSSLUG00000014078.1"/>
</dbReference>
<accession>A0A8C9Z0Y6</accession>
<dbReference type="InterPro" id="IPR043128">
    <property type="entry name" value="Rev_trsase/Diguanyl_cyclase"/>
</dbReference>
<feature type="compositionally biased region" description="Basic and acidic residues" evidence="1">
    <location>
        <begin position="255"/>
        <end position="267"/>
    </location>
</feature>
<dbReference type="InterPro" id="IPR005162">
    <property type="entry name" value="Retrotrans_gag_dom"/>
</dbReference>
<dbReference type="CDD" id="cd00303">
    <property type="entry name" value="retropepsin_like"/>
    <property type="match status" value="1"/>
</dbReference>
<dbReference type="InterPro" id="IPR021109">
    <property type="entry name" value="Peptidase_aspartic_dom_sf"/>
</dbReference>
<evidence type="ECO:0000313" key="4">
    <source>
        <dbReference type="Proteomes" id="UP000694568"/>
    </source>
</evidence>
<sequence>MVPWEKENELGGLHPYVSNELAMDPAEISHATDEDGIFRAIKNQGALLGQHDQLIHKLLETNQQLCNQVTQLSTQIATLSFPSAPSVLPPPTPSSRSASSALDSASFTREPPVTSPEPFFGELNKCRGFLLQCGLIFQQKPLSFASESSKVHYALGLLRGKALVWAEAMCSNQHLTSLNFSDFSARLTTVFDHPDYVGNASKRLLALSQGSESVAEYSIDFWTLAADSRWNEEALQGVFVHGLNPVIKDELALRDEPSNLKREKDGPTHASARTSKVSRICPSTPRRELPLFLCPATRDVEEPMQLGRARLPPAERWRRRQAGECLYCGNSSHFLASFRVGTLASPVPEIDPTSPRLSLPATLQFGSLSLPLSALIDSGAEDNFIDANLVKQANIPLESLPAPINVATIDRQLLAKVTHQTVPVTIVLSGNHSEEIVFKVVAASFSPLILGFPWLSTHNPQIDWKHKTINNWSSFCHSMCLGSAIPPKLEDTPAPVKPPDVSGVPKEYLDLAEVFSKTRALSLPPHRPYDCAIELFPGAPLPSSRLYNLSRPEREAMERYIGDSLAAGIIRPSTSPVGAGFFFVDKKDKTLRPCIDFRGLNNITVKNKYPLPLINSAFEPLQGATVFSKLDQCLPPCPDPARR</sequence>
<dbReference type="Pfam" id="PF03732">
    <property type="entry name" value="Retrotrans_gag"/>
    <property type="match status" value="1"/>
</dbReference>
<dbReference type="GeneTree" id="ENSGT00950000183173"/>
<protein>
    <recommendedName>
        <fullName evidence="2">Retrotransposon gag domain-containing protein</fullName>
    </recommendedName>
</protein>
<feature type="region of interest" description="Disordered" evidence="1">
    <location>
        <begin position="84"/>
        <end position="114"/>
    </location>
</feature>
<name>A0A8C9Z0Y6_SANLU</name>
<evidence type="ECO:0000259" key="2">
    <source>
        <dbReference type="Pfam" id="PF03732"/>
    </source>
</evidence>
<dbReference type="InterPro" id="IPR032567">
    <property type="entry name" value="RTL1-rel"/>
</dbReference>
<dbReference type="InterPro" id="IPR043502">
    <property type="entry name" value="DNA/RNA_pol_sf"/>
</dbReference>
<dbReference type="AlphaFoldDB" id="A0A8C9Z0Y6"/>
<dbReference type="Pfam" id="PF08284">
    <property type="entry name" value="RVP_2"/>
    <property type="match status" value="1"/>
</dbReference>
<feature type="compositionally biased region" description="Low complexity" evidence="1">
    <location>
        <begin position="94"/>
        <end position="106"/>
    </location>
</feature>
<evidence type="ECO:0000256" key="1">
    <source>
        <dbReference type="SAM" id="MobiDB-lite"/>
    </source>
</evidence>
<feature type="region of interest" description="Disordered" evidence="1">
    <location>
        <begin position="255"/>
        <end position="278"/>
    </location>
</feature>
<dbReference type="PANTHER" id="PTHR15503">
    <property type="entry name" value="LDOC1 RELATED"/>
    <property type="match status" value="1"/>
</dbReference>
<dbReference type="SUPFAM" id="SSF56672">
    <property type="entry name" value="DNA/RNA polymerases"/>
    <property type="match status" value="1"/>
</dbReference>
<reference evidence="3" key="1">
    <citation type="submission" date="2025-08" db="UniProtKB">
        <authorList>
            <consortium name="Ensembl"/>
        </authorList>
    </citation>
    <scope>IDENTIFICATION</scope>
</reference>
<dbReference type="Gene3D" id="3.10.10.10">
    <property type="entry name" value="HIV Type 1 Reverse Transcriptase, subunit A, domain 1"/>
    <property type="match status" value="1"/>
</dbReference>
<organism evidence="3 4">
    <name type="scientific">Sander lucioperca</name>
    <name type="common">Pike-perch</name>
    <name type="synonym">Perca lucioperca</name>
    <dbReference type="NCBI Taxonomy" id="283035"/>
    <lineage>
        <taxon>Eukaryota</taxon>
        <taxon>Metazoa</taxon>
        <taxon>Chordata</taxon>
        <taxon>Craniata</taxon>
        <taxon>Vertebrata</taxon>
        <taxon>Euteleostomi</taxon>
        <taxon>Actinopterygii</taxon>
        <taxon>Neopterygii</taxon>
        <taxon>Teleostei</taxon>
        <taxon>Neoteleostei</taxon>
        <taxon>Acanthomorphata</taxon>
        <taxon>Eupercaria</taxon>
        <taxon>Perciformes</taxon>
        <taxon>Percoidei</taxon>
        <taxon>Percidae</taxon>
        <taxon>Luciopercinae</taxon>
        <taxon>Sander</taxon>
    </lineage>
</organism>
<dbReference type="Gene3D" id="2.40.70.10">
    <property type="entry name" value="Acid Proteases"/>
    <property type="match status" value="1"/>
</dbReference>
<feature type="domain" description="Retrotransposon gag" evidence="2">
    <location>
        <begin position="156"/>
        <end position="245"/>
    </location>
</feature>
<dbReference type="Proteomes" id="UP000694568">
    <property type="component" value="Unplaced"/>
</dbReference>
<reference evidence="3" key="2">
    <citation type="submission" date="2025-09" db="UniProtKB">
        <authorList>
            <consortium name="Ensembl"/>
        </authorList>
    </citation>
    <scope>IDENTIFICATION</scope>
</reference>
<dbReference type="SUPFAM" id="SSF50630">
    <property type="entry name" value="Acid proteases"/>
    <property type="match status" value="1"/>
</dbReference>
<proteinExistence type="predicted"/>
<keyword evidence="4" id="KW-1185">Reference proteome</keyword>
<dbReference type="PANTHER" id="PTHR15503:SF22">
    <property type="entry name" value="TRANSPOSON TY3-I GAG POLYPROTEIN"/>
    <property type="match status" value="1"/>
</dbReference>